<dbReference type="AlphaFoldDB" id="A0A8T9BDP6"/>
<dbReference type="Pfam" id="PF25539">
    <property type="entry name" value="Bestrophin_2"/>
    <property type="match status" value="1"/>
</dbReference>
<dbReference type="EMBL" id="QGMF01000218">
    <property type="protein sequence ID" value="TVY17835.1"/>
    <property type="molecule type" value="Genomic_DNA"/>
</dbReference>
<dbReference type="Proteomes" id="UP000469559">
    <property type="component" value="Unassembled WGS sequence"/>
</dbReference>
<dbReference type="InterPro" id="IPR044669">
    <property type="entry name" value="YneE/VCCN1/2-like"/>
</dbReference>
<evidence type="ECO:0000256" key="7">
    <source>
        <dbReference type="ARBA" id="ARBA00023136"/>
    </source>
</evidence>
<evidence type="ECO:0000313" key="10">
    <source>
        <dbReference type="EMBL" id="TVY17835.1"/>
    </source>
</evidence>
<evidence type="ECO:0000313" key="11">
    <source>
        <dbReference type="Proteomes" id="UP000469559"/>
    </source>
</evidence>
<evidence type="ECO:0000256" key="1">
    <source>
        <dbReference type="ARBA" id="ARBA00004651"/>
    </source>
</evidence>
<evidence type="ECO:0000256" key="2">
    <source>
        <dbReference type="ARBA" id="ARBA00022448"/>
    </source>
</evidence>
<keyword evidence="6" id="KW-0406">Ion transport</keyword>
<dbReference type="GO" id="GO:0005886">
    <property type="term" value="C:plasma membrane"/>
    <property type="evidence" value="ECO:0007669"/>
    <property type="project" value="UniProtKB-SubCell"/>
</dbReference>
<keyword evidence="2" id="KW-0813">Transport</keyword>
<accession>A0A8T9BDP6</accession>
<evidence type="ECO:0000256" key="6">
    <source>
        <dbReference type="ARBA" id="ARBA00023065"/>
    </source>
</evidence>
<feature type="transmembrane region" description="Helical" evidence="9">
    <location>
        <begin position="379"/>
        <end position="400"/>
    </location>
</feature>
<feature type="transmembrane region" description="Helical" evidence="9">
    <location>
        <begin position="354"/>
        <end position="373"/>
    </location>
</feature>
<evidence type="ECO:0000256" key="3">
    <source>
        <dbReference type="ARBA" id="ARBA00022475"/>
    </source>
</evidence>
<keyword evidence="4 9" id="KW-0812">Transmembrane</keyword>
<dbReference type="GO" id="GO:0005254">
    <property type="term" value="F:chloride channel activity"/>
    <property type="evidence" value="ECO:0007669"/>
    <property type="project" value="InterPro"/>
</dbReference>
<proteinExistence type="predicted"/>
<dbReference type="PANTHER" id="PTHR33281:SF19">
    <property type="entry name" value="VOLTAGE-DEPENDENT ANION CHANNEL-FORMING PROTEIN YNEE"/>
    <property type="match status" value="1"/>
</dbReference>
<comment type="subcellular location">
    <subcellularLocation>
        <location evidence="1">Cell membrane</location>
        <topology evidence="1">Multi-pass membrane protein</topology>
    </subcellularLocation>
</comment>
<sequence length="510" mass="55997">MAEDGPAVQSAPVAEHADNHDGLLNSQDPPIQNVSRKSTLTKSAFDYNITGYGGSDTPMTHGTNHRASKIMPDLDEYFVGPRDLEKHSKLPYWMQMHGSVLPRMIVPIAMVAGWATLITCLHMFVVGLDISNVLLTVLGFVVGLALSFRSSSAYERYSDGCKAWSTLSVQSRALARTIWVHIGERDTDPQLAKDDLLAKVTAMNLILAFAVSLKHKLRFEPYAHYPDIQSLVGHLDTFAKAARGEEHQSKKKTPWKVVGEYLGLRMANSNPRKELKRASSPLGDLPLEILTYLSSYIEECSMNGTIKTPPVQGALFAFSIWRARADIRKTVANLQALNEVQSSAERVLSTPLPVGYNILISQIVMLYVYVLPFQLVGSLGWVAIPGTMAAAYIIIGLAAIGNELENPFGNDVNDLPLDQYCAELAKELDVMTSVKTPRFSNFLKSPEAKNNEVLWPLSTGGYGEWRERSEADIRSALRAKVAVGKSVSVPVGKPASLRSRTPSVKLEMSA</sequence>
<feature type="region of interest" description="Disordered" evidence="8">
    <location>
        <begin position="1"/>
        <end position="34"/>
    </location>
</feature>
<dbReference type="OrthoDB" id="1368at2759"/>
<keyword evidence="11" id="KW-1185">Reference proteome</keyword>
<feature type="transmembrane region" description="Helical" evidence="9">
    <location>
        <begin position="104"/>
        <end position="124"/>
    </location>
</feature>
<name>A0A8T9BDP6_9HELO</name>
<evidence type="ECO:0000256" key="8">
    <source>
        <dbReference type="SAM" id="MobiDB-lite"/>
    </source>
</evidence>
<evidence type="ECO:0000256" key="5">
    <source>
        <dbReference type="ARBA" id="ARBA00022989"/>
    </source>
</evidence>
<organism evidence="10 11">
    <name type="scientific">Lachnellula arida</name>
    <dbReference type="NCBI Taxonomy" id="1316785"/>
    <lineage>
        <taxon>Eukaryota</taxon>
        <taxon>Fungi</taxon>
        <taxon>Dikarya</taxon>
        <taxon>Ascomycota</taxon>
        <taxon>Pezizomycotina</taxon>
        <taxon>Leotiomycetes</taxon>
        <taxon>Helotiales</taxon>
        <taxon>Lachnaceae</taxon>
        <taxon>Lachnellula</taxon>
    </lineage>
</organism>
<comment type="caution">
    <text evidence="10">The sequence shown here is derived from an EMBL/GenBank/DDBJ whole genome shotgun (WGS) entry which is preliminary data.</text>
</comment>
<keyword evidence="3" id="KW-1003">Cell membrane</keyword>
<evidence type="ECO:0000256" key="4">
    <source>
        <dbReference type="ARBA" id="ARBA00022692"/>
    </source>
</evidence>
<keyword evidence="7 9" id="KW-0472">Membrane</keyword>
<feature type="compositionally biased region" description="Polar residues" evidence="8">
    <location>
        <begin position="24"/>
        <end position="34"/>
    </location>
</feature>
<keyword evidence="5 9" id="KW-1133">Transmembrane helix</keyword>
<evidence type="ECO:0000256" key="9">
    <source>
        <dbReference type="SAM" id="Phobius"/>
    </source>
</evidence>
<reference evidence="10 11" key="1">
    <citation type="submission" date="2018-05" db="EMBL/GenBank/DDBJ databases">
        <title>Whole genome sequencing for identification of molecular markers to develop diagnostic detection tools for the regulated plant pathogen Lachnellula willkommii.</title>
        <authorList>
            <person name="Giroux E."/>
            <person name="Bilodeau G."/>
        </authorList>
    </citation>
    <scope>NUCLEOTIDE SEQUENCE [LARGE SCALE GENOMIC DNA]</scope>
    <source>
        <strain evidence="10 11">CBS 203.66</strain>
    </source>
</reference>
<protein>
    <submittedName>
        <fullName evidence="10">UPF0187 protein</fullName>
    </submittedName>
</protein>
<feature type="transmembrane region" description="Helical" evidence="9">
    <location>
        <begin position="130"/>
        <end position="148"/>
    </location>
</feature>
<dbReference type="PANTHER" id="PTHR33281">
    <property type="entry name" value="UPF0187 PROTEIN YNEE"/>
    <property type="match status" value="1"/>
</dbReference>
<gene>
    <name evidence="10" type="ORF">LARI1_G002691</name>
</gene>